<dbReference type="EMBL" id="JAYRBN010000058">
    <property type="protein sequence ID" value="KAL2741835.1"/>
    <property type="molecule type" value="Genomic_DNA"/>
</dbReference>
<comment type="subcellular location">
    <subcellularLocation>
        <location evidence="1">Cytoplasm</location>
    </subcellularLocation>
</comment>
<evidence type="ECO:0000259" key="6">
    <source>
        <dbReference type="Pfam" id="PF13001"/>
    </source>
</evidence>
<evidence type="ECO:0000256" key="5">
    <source>
        <dbReference type="SAM" id="Phobius"/>
    </source>
</evidence>
<proteinExistence type="predicted"/>
<gene>
    <name evidence="9" type="ORF">V1477_009464</name>
</gene>
<evidence type="ECO:0000256" key="1">
    <source>
        <dbReference type="ARBA" id="ARBA00004496"/>
    </source>
</evidence>
<comment type="caution">
    <text evidence="9">The sequence shown here is derived from an EMBL/GenBank/DDBJ whole genome shotgun (WGS) entry which is preliminary data.</text>
</comment>
<dbReference type="GO" id="GO:0005737">
    <property type="term" value="C:cytoplasm"/>
    <property type="evidence" value="ECO:0007669"/>
    <property type="project" value="UniProtKB-SubCell"/>
</dbReference>
<keyword evidence="4 9" id="KW-0647">Proteasome</keyword>
<keyword evidence="5" id="KW-0812">Transmembrane</keyword>
<dbReference type="PANTHER" id="PTHR23346:SF19">
    <property type="entry name" value="PROTEASOME ADAPTER AND SCAFFOLD PROTEIN ECM29"/>
    <property type="match status" value="1"/>
</dbReference>
<dbReference type="SUPFAM" id="SSF48371">
    <property type="entry name" value="ARM repeat"/>
    <property type="match status" value="3"/>
</dbReference>
<accession>A0ABD2CAJ4</accession>
<dbReference type="Proteomes" id="UP001607303">
    <property type="component" value="Unassembled WGS sequence"/>
</dbReference>
<dbReference type="Gene3D" id="1.25.10.10">
    <property type="entry name" value="Leucine-rich Repeat Variant"/>
    <property type="match status" value="3"/>
</dbReference>
<evidence type="ECO:0000256" key="3">
    <source>
        <dbReference type="ARBA" id="ARBA00022737"/>
    </source>
</evidence>
<dbReference type="InterPro" id="IPR024372">
    <property type="entry name" value="Ecm29_N"/>
</dbReference>
<dbReference type="Pfam" id="PF24492">
    <property type="entry name" value="HEAT_ECM29"/>
    <property type="match status" value="1"/>
</dbReference>
<organism evidence="9 10">
    <name type="scientific">Vespula maculifrons</name>
    <name type="common">Eastern yellow jacket</name>
    <name type="synonym">Wasp</name>
    <dbReference type="NCBI Taxonomy" id="7453"/>
    <lineage>
        <taxon>Eukaryota</taxon>
        <taxon>Metazoa</taxon>
        <taxon>Ecdysozoa</taxon>
        <taxon>Arthropoda</taxon>
        <taxon>Hexapoda</taxon>
        <taxon>Insecta</taxon>
        <taxon>Pterygota</taxon>
        <taxon>Neoptera</taxon>
        <taxon>Endopterygota</taxon>
        <taxon>Hymenoptera</taxon>
        <taxon>Apocrita</taxon>
        <taxon>Aculeata</taxon>
        <taxon>Vespoidea</taxon>
        <taxon>Vespidae</taxon>
        <taxon>Vespinae</taxon>
        <taxon>Vespula</taxon>
    </lineage>
</organism>
<keyword evidence="2" id="KW-0963">Cytoplasm</keyword>
<dbReference type="InterPro" id="IPR055444">
    <property type="entry name" value="ARM_ECM29"/>
</dbReference>
<protein>
    <submittedName>
        <fullName evidence="9">Proteasome adapter and scaffold protein ECM29 isoform X1</fullName>
    </submittedName>
</protein>
<dbReference type="InterPro" id="IPR011989">
    <property type="entry name" value="ARM-like"/>
</dbReference>
<feature type="domain" description="Proteasome component Ecm29 N-terminal" evidence="6">
    <location>
        <begin position="256"/>
        <end position="749"/>
    </location>
</feature>
<keyword evidence="3" id="KW-0677">Repeat</keyword>
<dbReference type="InterPro" id="IPR016024">
    <property type="entry name" value="ARM-type_fold"/>
</dbReference>
<evidence type="ECO:0000259" key="7">
    <source>
        <dbReference type="Pfam" id="PF23702"/>
    </source>
</evidence>
<keyword evidence="5" id="KW-0472">Membrane</keyword>
<evidence type="ECO:0000313" key="10">
    <source>
        <dbReference type="Proteomes" id="UP001607303"/>
    </source>
</evidence>
<keyword evidence="10" id="KW-1185">Reference proteome</keyword>
<feature type="domain" description="Proteasome adapter and scaffold protein ECM29 HEAT-repeat" evidence="8">
    <location>
        <begin position="1503"/>
        <end position="1664"/>
    </location>
</feature>
<evidence type="ECO:0000313" key="9">
    <source>
        <dbReference type="EMBL" id="KAL2741835.1"/>
    </source>
</evidence>
<feature type="domain" description="ECM29 ARM-like repeats" evidence="7">
    <location>
        <begin position="845"/>
        <end position="1031"/>
    </location>
</feature>
<feature type="transmembrane region" description="Helical" evidence="5">
    <location>
        <begin position="7"/>
        <end position="25"/>
    </location>
</feature>
<evidence type="ECO:0000256" key="4">
    <source>
        <dbReference type="ARBA" id="ARBA00022942"/>
    </source>
</evidence>
<reference evidence="9 10" key="1">
    <citation type="journal article" date="2024" name="Ann. Entomol. Soc. Am.">
        <title>Genomic analyses of the southern and eastern yellowjacket wasps (Hymenoptera: Vespidae) reveal evolutionary signatures of social life.</title>
        <authorList>
            <person name="Catto M.A."/>
            <person name="Caine P.B."/>
            <person name="Orr S.E."/>
            <person name="Hunt B.G."/>
            <person name="Goodisman M.A.D."/>
        </authorList>
    </citation>
    <scope>NUCLEOTIDE SEQUENCE [LARGE SCALE GENOMIC DNA]</scope>
    <source>
        <strain evidence="9">232</strain>
        <tissue evidence="9">Head and thorax</tissue>
    </source>
</reference>
<keyword evidence="5" id="KW-1133">Transmembrane helix</keyword>
<dbReference type="GO" id="GO:0000502">
    <property type="term" value="C:proteasome complex"/>
    <property type="evidence" value="ECO:0007669"/>
    <property type="project" value="UniProtKB-KW"/>
</dbReference>
<dbReference type="Pfam" id="PF23702">
    <property type="entry name" value="ARM_ECM29"/>
    <property type="match status" value="1"/>
</dbReference>
<name>A0ABD2CAJ4_VESMC</name>
<dbReference type="Pfam" id="PF23731">
    <property type="entry name" value="ARM_ECM29_C"/>
    <property type="match status" value="1"/>
</dbReference>
<evidence type="ECO:0000259" key="8">
    <source>
        <dbReference type="Pfam" id="PF24492"/>
    </source>
</evidence>
<evidence type="ECO:0000256" key="2">
    <source>
        <dbReference type="ARBA" id="ARBA00022490"/>
    </source>
</evidence>
<sequence length="2057" mass="231968">MEIVHWHILFTVYFIFIIFIAKYYAQTEIYEDYNFDPEFDYSQLSSTIEYEETNYSSHTKTVIHKTLDKKVKCDEDQILFYLAKLQVINPESILLIASYKDIEHFCRKIVETLDSIDNVMQTCTPLPEDHLYMQLIAGLRVLSSKLCVYENYQSIFRKYMKCYQELHDEYLDCVGPTDWTENMEIHDLCYQFKAISDCYYTLTAVLCGIKAAKILKELVVQVITAVIWTNCPNVYKDPVVSDPMPDLMNSKSSFLLERVFLRLGSADTDEQLQASVCKFLPPVLLKLSSAQEGVRKKVMELLIHINRRVKTRPQVQLPVEALLLQYQDPAASSFVINFTIIYIKLGYPRMEIKKQAELIPSILNAIDGKPLSHQDSLMLIIMPALGHINIPADPDNRTSLLGLQDKPYVSKQLINFMLDVLLLPYGSVGQSENQQVNQTVDWPQFPIPPGLSEYAFKRIIGEHPPTAEQLEQTKLGIVKFISSGFFPDSDIFIHLVVAAADTRFSVANMADLELKKIVSSLDWSSMQIAAPLYTLFLGTDGLATQKEIKPEMKRLPASTRIRLKVLHYLCRLIKSGFIIPSCIQVVFDSLYGKNTNSKLKSLALKFTSNIVQQCSLTPLIRVAGVILNGMIKLISEGEDIHKPMAYTIIGQLGRRIPSLINKDLSLLQNLFDTLVSTDGDLRRTVRDALISVTSAFILNKEDKSNIALMNALLSSHIESPESSVRFVAMHYAATVFPPDDAPSRYLLLLSCGDNKHEISTEAVKALYSGIHKTDGDSHDKQDVKQTVVPDFSDLVAYIHSKMQIRMSMPSGGKINIGSKTLPFNVATFSEIINYLRVCLAKSANIPKYNEPLQHPCEYTPMIGRYLQNLYETQPGALNYYLDMILLLTHAAADSTSLQALLEIVGCIPNYMREIYEKELPWLRTLLTSTKPDVRYLVAKVYGVITSNFSSTDFEKHISEIIDMTKKKHVESQHGSLLALTFMMERNLIIKRNENRDGLLNWEMYIHVVKIICTFLHESTILLMDAAVEAIGIVGKTFPLPLPAEGDDELNKKAVTETLFSIVTDVKIKTKVKEKAVISLGYICVAEDFPHTTYIIDKIITMAKETKDIEIHLIMGEALVCCVQGQASPEGRDAWTTLPSEYKISFSNKSIELLIYVLDELLKMYKIPHPNSRQATCIWLLALLKHNVQRDCIKTKLSAIHHAFIEFLSEDSDIIQDLAAKGLSLVHANSTQEERNSLVSSILEQFMQGRRTVQQVTSDTKLFEEGQLGKSPSGGNISTYREICSLATELQKPELVYYFMRLANHNAVWTSKKGAAFGFAAIASIASDELNKYLPSIIPRLYRYQYDPTPKLQQSMSSIWREIVPSTLKALEQYHKEILDDIRNNLTNNEWRVRISCCNALSDLLRANIHINLELYAPELWMKLFRVMDDIHEGTRVAATNTAKVLSKVCIRYCDPSSGKAGEDLLQAILPSLLDIGVLHTVDTVRIISLQTISQLVTSAGNLLKPALVNLIPALLSAIGESENPNLSYLSNAYGTTSEAQDAIDALRTSIARDHHAAETISKCIQYIDAPILKDLMPKVIELIKCSVGFGTKIACSHFLILLSTHSKQEMQPYTGKLLVVLVNGLADRNAAVRRNNAIAIGHVVGSAKESSLEKLFNTLNTWYMEKEDDSIRLAVGQTLQSINNHNQELLRNYLNIIIPLIFFAMHAEKTQANKNTVALWTELWNDITPGTETGIRQNLNTITTTLRGALESASWNTKVQAANAVNTVASKLGSGVDIDARNTLLKVLTDGLRGRTWNGKEKVLSALATLASNSKETLHEDEKLKEMIIETLYRESKKEAVEYRQHALQAFCTVLHELDIDKFTEVYNIAQEILTKLSNKNTGDDDSITENSKRKENNIKLQEVVYEILGKAWPSSKKTQDNFCIEFVQHCQQVLPNTTRPVQVAILTSLNHFVDKLVLFTINNANMTTKDKETLNSLCDMLCNILSHCISTPRYTRIRKEGLNIVISLSKKLNETKNIENLDKIKLVLKELMPDLAKDNQPEIRTRVIDIKEMLKM</sequence>
<dbReference type="InterPro" id="IPR055443">
    <property type="entry name" value="HEAT_ECM29"/>
</dbReference>
<dbReference type="Pfam" id="PF13001">
    <property type="entry name" value="ECM29_N"/>
    <property type="match status" value="1"/>
</dbReference>
<dbReference type="PANTHER" id="PTHR23346">
    <property type="entry name" value="TRANSLATIONAL ACTIVATOR GCN1-RELATED"/>
    <property type="match status" value="1"/>
</dbReference>